<accession>A0A2P6MRF6</accession>
<evidence type="ECO:0000313" key="2">
    <source>
        <dbReference type="Proteomes" id="UP000241769"/>
    </source>
</evidence>
<dbReference type="InParanoid" id="A0A2P6MRF6"/>
<proteinExistence type="predicted"/>
<dbReference type="EMBL" id="MDYQ01000479">
    <property type="protein sequence ID" value="PRP74282.1"/>
    <property type="molecule type" value="Genomic_DNA"/>
</dbReference>
<dbReference type="Proteomes" id="UP000241769">
    <property type="component" value="Unassembled WGS sequence"/>
</dbReference>
<dbReference type="AlphaFoldDB" id="A0A2P6MRF6"/>
<reference evidence="1 2" key="1">
    <citation type="journal article" date="2018" name="Genome Biol. Evol.">
        <title>Multiple Roots of Fruiting Body Formation in Amoebozoa.</title>
        <authorList>
            <person name="Hillmann F."/>
            <person name="Forbes G."/>
            <person name="Novohradska S."/>
            <person name="Ferling I."/>
            <person name="Riege K."/>
            <person name="Groth M."/>
            <person name="Westermann M."/>
            <person name="Marz M."/>
            <person name="Spaller T."/>
            <person name="Winckler T."/>
            <person name="Schaap P."/>
            <person name="Glockner G."/>
        </authorList>
    </citation>
    <scope>NUCLEOTIDE SEQUENCE [LARGE SCALE GENOMIC DNA]</scope>
    <source>
        <strain evidence="1 2">Jena</strain>
    </source>
</reference>
<sequence length="77" mass="9111">MLGQVQLLARSPEYEVWEFAWETTYLSLNVQSDSFERVQAMVEAFCEDHEEDGSYSYLLWNKQWIPIIPSVNGQIFF</sequence>
<comment type="caution">
    <text evidence="1">The sequence shown here is derived from an EMBL/GenBank/DDBJ whole genome shotgun (WGS) entry which is preliminary data.</text>
</comment>
<keyword evidence="2" id="KW-1185">Reference proteome</keyword>
<name>A0A2P6MRF6_9EUKA</name>
<evidence type="ECO:0000313" key="1">
    <source>
        <dbReference type="EMBL" id="PRP74282.1"/>
    </source>
</evidence>
<organism evidence="1 2">
    <name type="scientific">Planoprotostelium fungivorum</name>
    <dbReference type="NCBI Taxonomy" id="1890364"/>
    <lineage>
        <taxon>Eukaryota</taxon>
        <taxon>Amoebozoa</taxon>
        <taxon>Evosea</taxon>
        <taxon>Variosea</taxon>
        <taxon>Cavosteliida</taxon>
        <taxon>Cavosteliaceae</taxon>
        <taxon>Planoprotostelium</taxon>
    </lineage>
</organism>
<protein>
    <submittedName>
        <fullName evidence="1">Uncharacterized protein</fullName>
    </submittedName>
</protein>
<gene>
    <name evidence="1" type="ORF">PROFUN_12029</name>
</gene>